<evidence type="ECO:0000313" key="2">
    <source>
        <dbReference type="Proteomes" id="UP000266178"/>
    </source>
</evidence>
<proteinExistence type="predicted"/>
<dbReference type="OrthoDB" id="9787815at2"/>
<reference evidence="1 2" key="1">
    <citation type="submission" date="2018-08" db="EMBL/GenBank/DDBJ databases">
        <title>Meiothermus granaticius genome AF-68 sequencing project.</title>
        <authorList>
            <person name="Da Costa M.S."/>
            <person name="Albuquerque L."/>
            <person name="Raposo P."/>
            <person name="Froufe H.J.C."/>
            <person name="Barroso C.S."/>
            <person name="Egas C."/>
        </authorList>
    </citation>
    <scope>NUCLEOTIDE SEQUENCE [LARGE SCALE GENOMIC DNA]</scope>
    <source>
        <strain evidence="1 2">AF-68</strain>
    </source>
</reference>
<evidence type="ECO:0000313" key="1">
    <source>
        <dbReference type="EMBL" id="RIH93614.1"/>
    </source>
</evidence>
<dbReference type="Proteomes" id="UP000266178">
    <property type="component" value="Unassembled WGS sequence"/>
</dbReference>
<sequence length="161" mass="18085">MFHKPNQSSPTPPELPKVAVGPNDLWAALHWLGLHGPTGMVELGEVLRATVDRPLETLELAEELGLLELRGAVAHLTSNGQDWIEHPQHLPQNLQMLQPLFPWDRVLAQLRQRPVSLVQLVGFFKGPLAEQAALAMAEWGQLFGLWQERQGWLYPSVREVS</sequence>
<accession>A0A399FAI6</accession>
<protein>
    <submittedName>
        <fullName evidence="1">Uncharacterized protein</fullName>
    </submittedName>
</protein>
<keyword evidence="2" id="KW-1185">Reference proteome</keyword>
<gene>
    <name evidence="1" type="ORF">Mgrana_00438</name>
</gene>
<dbReference type="EMBL" id="QWLB01000004">
    <property type="protein sequence ID" value="RIH93614.1"/>
    <property type="molecule type" value="Genomic_DNA"/>
</dbReference>
<dbReference type="RefSeq" id="WP_147021168.1">
    <property type="nucleotide sequence ID" value="NZ_BJXM01000009.1"/>
</dbReference>
<dbReference type="AlphaFoldDB" id="A0A399FAI6"/>
<organism evidence="1 2">
    <name type="scientific">Meiothermus granaticius NBRC 107808</name>
    <dbReference type="NCBI Taxonomy" id="1227551"/>
    <lineage>
        <taxon>Bacteria</taxon>
        <taxon>Thermotogati</taxon>
        <taxon>Deinococcota</taxon>
        <taxon>Deinococci</taxon>
        <taxon>Thermales</taxon>
        <taxon>Thermaceae</taxon>
        <taxon>Meiothermus</taxon>
    </lineage>
</organism>
<comment type="caution">
    <text evidence="1">The sequence shown here is derived from an EMBL/GenBank/DDBJ whole genome shotgun (WGS) entry which is preliminary data.</text>
</comment>
<name>A0A399FAI6_9DEIN</name>